<feature type="region of interest" description="Disordered" evidence="1">
    <location>
        <begin position="1"/>
        <end position="57"/>
    </location>
</feature>
<dbReference type="AlphaFoldDB" id="A0A7W0DH62"/>
<evidence type="ECO:0000256" key="2">
    <source>
        <dbReference type="SAM" id="Phobius"/>
    </source>
</evidence>
<feature type="transmembrane region" description="Helical" evidence="2">
    <location>
        <begin position="64"/>
        <end position="89"/>
    </location>
</feature>
<proteinExistence type="predicted"/>
<evidence type="ECO:0000256" key="1">
    <source>
        <dbReference type="SAM" id="MobiDB-lite"/>
    </source>
</evidence>
<keyword evidence="2" id="KW-0812">Transmembrane</keyword>
<sequence length="210" mass="21886">MSQPPPQPPQHNPYNPYSQPAPPQQQPGFGPPPVPGQPPIQPMQAGPPYEAPSFRQQTNAGNPVGAVLLGLFASVVVSLIYSGLILATYKDQSQTTAHTLYVAHALLNGVVVGALVGLVGRRSNGARIGAAVIAALGAFFGYTNAIPLIIAESETPRAVADMVQWDTFLPAELWWGSQSGTTWISLLGLVVAAASAWGLAYAVGNRGRGA</sequence>
<feature type="transmembrane region" description="Helical" evidence="2">
    <location>
        <begin position="101"/>
        <end position="119"/>
    </location>
</feature>
<evidence type="ECO:0000313" key="3">
    <source>
        <dbReference type="EMBL" id="MBA2944920.1"/>
    </source>
</evidence>
<keyword evidence="2" id="KW-1133">Transmembrane helix</keyword>
<gene>
    <name evidence="3" type="ORF">H1D24_03535</name>
</gene>
<evidence type="ECO:0000313" key="4">
    <source>
        <dbReference type="Proteomes" id="UP000545761"/>
    </source>
</evidence>
<dbReference type="Proteomes" id="UP000545761">
    <property type="component" value="Unassembled WGS sequence"/>
</dbReference>
<accession>A0A7W0DH62</accession>
<feature type="transmembrane region" description="Helical" evidence="2">
    <location>
        <begin position="131"/>
        <end position="150"/>
    </location>
</feature>
<reference evidence="3 4" key="1">
    <citation type="submission" date="2020-07" db="EMBL/GenBank/DDBJ databases">
        <title>Streptomyces isolated from Indian soil.</title>
        <authorList>
            <person name="Mandal S."/>
            <person name="Maiti P.K."/>
        </authorList>
    </citation>
    <scope>NUCLEOTIDE SEQUENCE [LARGE SCALE GENOMIC DNA]</scope>
    <source>
        <strain evidence="3 4">PSKA28</strain>
    </source>
</reference>
<protein>
    <submittedName>
        <fullName evidence="3">Uncharacterized protein</fullName>
    </submittedName>
</protein>
<organism evidence="3 4">
    <name type="scientific">Streptomyces himalayensis subsp. himalayensis</name>
    <dbReference type="NCBI Taxonomy" id="2756131"/>
    <lineage>
        <taxon>Bacteria</taxon>
        <taxon>Bacillati</taxon>
        <taxon>Actinomycetota</taxon>
        <taxon>Actinomycetes</taxon>
        <taxon>Kitasatosporales</taxon>
        <taxon>Streptomycetaceae</taxon>
        <taxon>Streptomyces</taxon>
        <taxon>Streptomyces himalayensis</taxon>
    </lineage>
</organism>
<feature type="transmembrane region" description="Helical" evidence="2">
    <location>
        <begin position="183"/>
        <end position="204"/>
    </location>
</feature>
<dbReference type="EMBL" id="JACEHE010000001">
    <property type="protein sequence ID" value="MBA2944920.1"/>
    <property type="molecule type" value="Genomic_DNA"/>
</dbReference>
<feature type="compositionally biased region" description="Pro residues" evidence="1">
    <location>
        <begin position="1"/>
        <end position="11"/>
    </location>
</feature>
<name>A0A7W0DH62_9ACTN</name>
<keyword evidence="2" id="KW-0472">Membrane</keyword>
<feature type="compositionally biased region" description="Pro residues" evidence="1">
    <location>
        <begin position="19"/>
        <end position="41"/>
    </location>
</feature>
<comment type="caution">
    <text evidence="3">The sequence shown here is derived from an EMBL/GenBank/DDBJ whole genome shotgun (WGS) entry which is preliminary data.</text>
</comment>